<dbReference type="RefSeq" id="WP_183928451.1">
    <property type="nucleotide sequence ID" value="NZ_JACIGM010000014.1"/>
</dbReference>
<dbReference type="AlphaFoldDB" id="A0A7W6RTF0"/>
<dbReference type="InterPro" id="IPR036388">
    <property type="entry name" value="WH-like_DNA-bd_sf"/>
</dbReference>
<proteinExistence type="predicted"/>
<keyword evidence="2" id="KW-0238">DNA-binding</keyword>
<dbReference type="EMBL" id="JACIGM010000014">
    <property type="protein sequence ID" value="MBB4277756.1"/>
    <property type="molecule type" value="Genomic_DNA"/>
</dbReference>
<evidence type="ECO:0000313" key="2">
    <source>
        <dbReference type="EMBL" id="MBB4277756.1"/>
    </source>
</evidence>
<dbReference type="Gene3D" id="1.10.10.10">
    <property type="entry name" value="Winged helix-like DNA-binding domain superfamily/Winged helix DNA-binding domain"/>
    <property type="match status" value="1"/>
</dbReference>
<organism evidence="2 3">
    <name type="scientific">Rhizobium mongolense</name>
    <dbReference type="NCBI Taxonomy" id="57676"/>
    <lineage>
        <taxon>Bacteria</taxon>
        <taxon>Pseudomonadati</taxon>
        <taxon>Pseudomonadota</taxon>
        <taxon>Alphaproteobacteria</taxon>
        <taxon>Hyphomicrobiales</taxon>
        <taxon>Rhizobiaceae</taxon>
        <taxon>Rhizobium/Agrobacterium group</taxon>
        <taxon>Rhizobium</taxon>
    </lineage>
</organism>
<sequence>MKDGDGVTQATISEAAEIHPMQISNMIKALEGKGLVHSGSDPADARVAVISLTDDGTQRLRAAMPVAIDVQTAMFGDDGKMVAVIRQLEAGFKD</sequence>
<evidence type="ECO:0000259" key="1">
    <source>
        <dbReference type="PROSITE" id="PS50995"/>
    </source>
</evidence>
<protein>
    <submittedName>
        <fullName evidence="2">DNA-binding MarR family transcriptional regulator</fullName>
    </submittedName>
</protein>
<dbReference type="SUPFAM" id="SSF46785">
    <property type="entry name" value="Winged helix' DNA-binding domain"/>
    <property type="match status" value="1"/>
</dbReference>
<dbReference type="InterPro" id="IPR000835">
    <property type="entry name" value="HTH_MarR-typ"/>
</dbReference>
<comment type="caution">
    <text evidence="2">The sequence shown here is derived from an EMBL/GenBank/DDBJ whole genome shotgun (WGS) entry which is preliminary data.</text>
</comment>
<dbReference type="InterPro" id="IPR036390">
    <property type="entry name" value="WH_DNA-bd_sf"/>
</dbReference>
<reference evidence="2 3" key="1">
    <citation type="submission" date="2020-08" db="EMBL/GenBank/DDBJ databases">
        <title>Genomic Encyclopedia of Type Strains, Phase IV (KMG-V): Genome sequencing to study the core and pangenomes of soil and plant-associated prokaryotes.</title>
        <authorList>
            <person name="Whitman W."/>
        </authorList>
    </citation>
    <scope>NUCLEOTIDE SEQUENCE [LARGE SCALE GENOMIC DNA]</scope>
    <source>
        <strain evidence="2 3">SEMIA 402</strain>
    </source>
</reference>
<feature type="domain" description="HTH marR-type" evidence="1">
    <location>
        <begin position="1"/>
        <end position="94"/>
    </location>
</feature>
<accession>A0A7W6RTF0</accession>
<dbReference type="GO" id="GO:0003700">
    <property type="term" value="F:DNA-binding transcription factor activity"/>
    <property type="evidence" value="ECO:0007669"/>
    <property type="project" value="InterPro"/>
</dbReference>
<name>A0A7W6RTF0_9HYPH</name>
<dbReference type="Pfam" id="PF01047">
    <property type="entry name" value="MarR"/>
    <property type="match status" value="1"/>
</dbReference>
<dbReference type="Proteomes" id="UP000533641">
    <property type="component" value="Unassembled WGS sequence"/>
</dbReference>
<dbReference type="PROSITE" id="PS50995">
    <property type="entry name" value="HTH_MARR_2"/>
    <property type="match status" value="1"/>
</dbReference>
<dbReference type="GO" id="GO:0003677">
    <property type="term" value="F:DNA binding"/>
    <property type="evidence" value="ECO:0007669"/>
    <property type="project" value="UniProtKB-KW"/>
</dbReference>
<evidence type="ECO:0000313" key="3">
    <source>
        <dbReference type="Proteomes" id="UP000533641"/>
    </source>
</evidence>
<gene>
    <name evidence="2" type="ORF">GGE12_005565</name>
</gene>